<dbReference type="Proteomes" id="UP000033647">
    <property type="component" value="Unassembled WGS sequence"/>
</dbReference>
<dbReference type="AlphaFoldDB" id="A0A0F4G7N8"/>
<keyword evidence="2" id="KW-1185">Reference proteome</keyword>
<evidence type="ECO:0000313" key="2">
    <source>
        <dbReference type="Proteomes" id="UP000033647"/>
    </source>
</evidence>
<organism evidence="1 2">
    <name type="scientific">Zymoseptoria brevis</name>
    <dbReference type="NCBI Taxonomy" id="1047168"/>
    <lineage>
        <taxon>Eukaryota</taxon>
        <taxon>Fungi</taxon>
        <taxon>Dikarya</taxon>
        <taxon>Ascomycota</taxon>
        <taxon>Pezizomycotina</taxon>
        <taxon>Dothideomycetes</taxon>
        <taxon>Dothideomycetidae</taxon>
        <taxon>Mycosphaerellales</taxon>
        <taxon>Mycosphaerellaceae</taxon>
        <taxon>Zymoseptoria</taxon>
    </lineage>
</organism>
<comment type="caution">
    <text evidence="1">The sequence shown here is derived from an EMBL/GenBank/DDBJ whole genome shotgun (WGS) entry which is preliminary data.</text>
</comment>
<dbReference type="STRING" id="1047168.A0A0F4G7N8"/>
<dbReference type="CDD" id="cd22997">
    <property type="entry name" value="GT_LH"/>
    <property type="match status" value="1"/>
</dbReference>
<proteinExistence type="predicted"/>
<dbReference type="EMBL" id="LAFY01004414">
    <property type="protein sequence ID" value="KJX93007.1"/>
    <property type="molecule type" value="Genomic_DNA"/>
</dbReference>
<accession>A0A0F4G7N8</accession>
<protein>
    <submittedName>
        <fullName evidence="1">Uncharacterized protein</fullName>
    </submittedName>
</protein>
<name>A0A0F4G7N8_9PEZI</name>
<dbReference type="PANTHER" id="PTHR36587:SF2">
    <property type="entry name" value="EXPRESSION SITE-ASSOCIATED GENE 3 (ESAG3)-LIKE PROTEIN"/>
    <property type="match status" value="1"/>
</dbReference>
<reference evidence="1 2" key="1">
    <citation type="submission" date="2015-03" db="EMBL/GenBank/DDBJ databases">
        <title>RNA-seq based gene annotation and comparative genomics of four Zymoseptoria species reveal species-specific pathogenicity related genes and transposable element activity.</title>
        <authorList>
            <person name="Grandaubert J."/>
            <person name="Bhattacharyya A."/>
            <person name="Stukenbrock E.H."/>
        </authorList>
    </citation>
    <scope>NUCLEOTIDE SEQUENCE [LARGE SCALE GENOMIC DNA]</scope>
    <source>
        <strain evidence="1 2">Zb18110</strain>
    </source>
</reference>
<gene>
    <name evidence="1" type="ORF">TI39_contig4455g00001</name>
</gene>
<dbReference type="OrthoDB" id="422736at2759"/>
<dbReference type="PANTHER" id="PTHR36587">
    <property type="entry name" value="EXPRESSION SITE-ASSOCIATED GENE 3 (ESAG3)-LIKE PROTEIN"/>
    <property type="match status" value="1"/>
</dbReference>
<sequence>MIQPTRRTAWICGALLAALVLLGFTFHDPIREKAFKVGPEQSSVEIPPPASTLHLLLPASNGAVDLCKTFLTGAILGYPTPTLIAWNQTFNDGRLLGGGSHVAKVYGVLKHLEGMDSSTENDLVMMMDAYDIWFQLRPEVLISRYHSVNRRANERLKQRLGNAYDEENVRQRIIFGAGKRCAPNQMHTIACYPVPASPLPDDLYGGNTDTVMGKNKVSSLKQRYLNSGYIIGPQKDMLALFRRAAEKVDAHSDHETWDNGSGGSDLMYHGSDQSIFNIMYGEQEYQREVLRRRHLTAAERLRGKAKPIPHYLEGTLVADPLKPDFTHEPGVEKDGAPDEFGIGLDLWSDLGQQTVNTEDDTRYLKFNKDTSEQVSSRNGLFDCKNRVTGVLPQDILSSPFPLVSLEQQNGLSWQTTPLFTNLCLNTIPVMIHHNGDKNARAFHWPETWMQQHARALMTEVWSREGGSEDTDGKSWKVANLPSGEFVTWGETCPSWYEYELFRDVEKPENEPPPA</sequence>
<evidence type="ECO:0000313" key="1">
    <source>
        <dbReference type="EMBL" id="KJX93007.1"/>
    </source>
</evidence>